<gene>
    <name evidence="2" type="ORF">DW007_02535</name>
</gene>
<sequence length="381" mass="42711">MAFQKPTINVIKPDIKNLSIYLRSTKKFGKSTLFRDVILEKYGDPSRGLLVGCGNEKGYKMLDNLNATQVKTYKDLQELADWLINEKGKEHNIEMVAFDTGDELALIADTETIRQSNVENPNKKCKSIKAAFGGYTAGEKYSANDIIKPYMTKLEDAGFGVWVIAHTKFKTIKEKGGLEEDGYMQLSSNMGADYEAAFGDIFDVTLTGVIDRDLEEKKVGDKVKKYATDTVRKLYFRGTTLIDAGGRFADGAVPEYMVFDKPNMAADFIRVVEEGMEKSKSTIGKKSTPKKTTPVKEEKVTEPDPIEEDDIDDIDTPVEDTIEETTETSAYPDDLDAVIRKMYKECKDAELKASVKNVIAEYGKLNDVDEDGLKRIYDMMN</sequence>
<feature type="region of interest" description="Disordered" evidence="1">
    <location>
        <begin position="279"/>
        <end position="312"/>
    </location>
</feature>
<organism evidence="2 3">
    <name type="scientific">Lachnospira eligens</name>
    <dbReference type="NCBI Taxonomy" id="39485"/>
    <lineage>
        <taxon>Bacteria</taxon>
        <taxon>Bacillati</taxon>
        <taxon>Bacillota</taxon>
        <taxon>Clostridia</taxon>
        <taxon>Lachnospirales</taxon>
        <taxon>Lachnospiraceae</taxon>
        <taxon>Lachnospira</taxon>
    </lineage>
</organism>
<proteinExistence type="predicted"/>
<name>A0A415MEB3_9FIRM</name>
<dbReference type="Proteomes" id="UP000285201">
    <property type="component" value="Unassembled WGS sequence"/>
</dbReference>
<evidence type="ECO:0008006" key="4">
    <source>
        <dbReference type="Google" id="ProtNLM"/>
    </source>
</evidence>
<protein>
    <recommendedName>
        <fullName evidence="4">AAA domain-containing protein</fullName>
    </recommendedName>
</protein>
<evidence type="ECO:0000313" key="3">
    <source>
        <dbReference type="Proteomes" id="UP000285201"/>
    </source>
</evidence>
<reference evidence="2 3" key="1">
    <citation type="submission" date="2018-08" db="EMBL/GenBank/DDBJ databases">
        <title>A genome reference for cultivated species of the human gut microbiota.</title>
        <authorList>
            <person name="Zou Y."/>
            <person name="Xue W."/>
            <person name="Luo G."/>
        </authorList>
    </citation>
    <scope>NUCLEOTIDE SEQUENCE [LARGE SCALE GENOMIC DNA]</scope>
    <source>
        <strain evidence="2 3">AF36-7BH</strain>
    </source>
</reference>
<comment type="caution">
    <text evidence="2">The sequence shown here is derived from an EMBL/GenBank/DDBJ whole genome shotgun (WGS) entry which is preliminary data.</text>
</comment>
<feature type="compositionally biased region" description="Low complexity" evidence="1">
    <location>
        <begin position="281"/>
        <end position="292"/>
    </location>
</feature>
<evidence type="ECO:0000313" key="2">
    <source>
        <dbReference type="EMBL" id="RHL71040.1"/>
    </source>
</evidence>
<dbReference type="AlphaFoldDB" id="A0A415MEB3"/>
<evidence type="ECO:0000256" key="1">
    <source>
        <dbReference type="SAM" id="MobiDB-lite"/>
    </source>
</evidence>
<dbReference type="EMBL" id="QROY01000002">
    <property type="protein sequence ID" value="RHL71040.1"/>
    <property type="molecule type" value="Genomic_DNA"/>
</dbReference>
<dbReference type="Pfam" id="PF13479">
    <property type="entry name" value="AAA_24"/>
    <property type="match status" value="1"/>
</dbReference>
<dbReference type="RefSeq" id="WP_118370306.1">
    <property type="nucleotide sequence ID" value="NZ_QROY01000002.1"/>
</dbReference>
<accession>A0A415MEB3</accession>